<reference evidence="2" key="1">
    <citation type="journal article" date="2011" name="Genome Biol.">
        <title>The draft genome of the carcinogenic human liver fluke Clonorchis sinensis.</title>
        <authorList>
            <person name="Wang X."/>
            <person name="Chen W."/>
            <person name="Huang Y."/>
            <person name="Sun J."/>
            <person name="Men J."/>
            <person name="Liu H."/>
            <person name="Luo F."/>
            <person name="Guo L."/>
            <person name="Lv X."/>
            <person name="Deng C."/>
            <person name="Zhou C."/>
            <person name="Fan Y."/>
            <person name="Li X."/>
            <person name="Huang L."/>
            <person name="Hu Y."/>
            <person name="Liang C."/>
            <person name="Hu X."/>
            <person name="Xu J."/>
            <person name="Yu X."/>
        </authorList>
    </citation>
    <scope>NUCLEOTIDE SEQUENCE [LARGE SCALE GENOMIC DNA]</scope>
    <source>
        <strain evidence="2">Henan</strain>
    </source>
</reference>
<protein>
    <submittedName>
        <fullName evidence="2">Uncharacterized protein</fullName>
    </submittedName>
</protein>
<sequence length="131" mass="15115">MVADLKSMDYETRLAVLDPLPLEHRRLRGDLILTHTLFEQGMDNKVSTVDPANTRQGHGERHPLNDKNKTDPANLGLRYRCIHRCTYDDARVPWIPGLKSIPLGLRLTRTHSFLALTPLRATMHMVVEYRY</sequence>
<name>G7YEH6_CLOSI</name>
<accession>G7YEH6</accession>
<dbReference type="EMBL" id="DF143143">
    <property type="protein sequence ID" value="GAA51359.1"/>
    <property type="molecule type" value="Genomic_DNA"/>
</dbReference>
<evidence type="ECO:0000256" key="1">
    <source>
        <dbReference type="SAM" id="MobiDB-lite"/>
    </source>
</evidence>
<dbReference type="AlphaFoldDB" id="G7YEH6"/>
<organism evidence="2 3">
    <name type="scientific">Clonorchis sinensis</name>
    <name type="common">Chinese liver fluke</name>
    <dbReference type="NCBI Taxonomy" id="79923"/>
    <lineage>
        <taxon>Eukaryota</taxon>
        <taxon>Metazoa</taxon>
        <taxon>Spiralia</taxon>
        <taxon>Lophotrochozoa</taxon>
        <taxon>Platyhelminthes</taxon>
        <taxon>Trematoda</taxon>
        <taxon>Digenea</taxon>
        <taxon>Opisthorchiida</taxon>
        <taxon>Opisthorchiata</taxon>
        <taxon>Opisthorchiidae</taxon>
        <taxon>Clonorchis</taxon>
    </lineage>
</organism>
<gene>
    <name evidence="2" type="ORF">CLF_105985</name>
</gene>
<feature type="compositionally biased region" description="Polar residues" evidence="1">
    <location>
        <begin position="46"/>
        <end position="56"/>
    </location>
</feature>
<evidence type="ECO:0000313" key="3">
    <source>
        <dbReference type="Proteomes" id="UP000008909"/>
    </source>
</evidence>
<reference key="2">
    <citation type="submission" date="2011-10" db="EMBL/GenBank/DDBJ databases">
        <title>The genome and transcriptome sequence of Clonorchis sinensis provide insights into the carcinogenic liver fluke.</title>
        <authorList>
            <person name="Wang X."/>
            <person name="Huang Y."/>
            <person name="Chen W."/>
            <person name="Liu H."/>
            <person name="Guo L."/>
            <person name="Chen Y."/>
            <person name="Luo F."/>
            <person name="Zhou W."/>
            <person name="Sun J."/>
            <person name="Mao Q."/>
            <person name="Liang P."/>
            <person name="Zhou C."/>
            <person name="Tian Y."/>
            <person name="Men J."/>
            <person name="Lv X."/>
            <person name="Huang L."/>
            <person name="Zhou J."/>
            <person name="Hu Y."/>
            <person name="Li R."/>
            <person name="Zhang F."/>
            <person name="Lei H."/>
            <person name="Li X."/>
            <person name="Hu X."/>
            <person name="Liang C."/>
            <person name="Xu J."/>
            <person name="Wu Z."/>
            <person name="Yu X."/>
        </authorList>
    </citation>
    <scope>NUCLEOTIDE SEQUENCE</scope>
    <source>
        <strain>Henan</strain>
    </source>
</reference>
<feature type="region of interest" description="Disordered" evidence="1">
    <location>
        <begin position="46"/>
        <end position="71"/>
    </location>
</feature>
<feature type="compositionally biased region" description="Basic and acidic residues" evidence="1">
    <location>
        <begin position="57"/>
        <end position="70"/>
    </location>
</feature>
<proteinExistence type="predicted"/>
<keyword evidence="3" id="KW-1185">Reference proteome</keyword>
<dbReference type="Proteomes" id="UP000008909">
    <property type="component" value="Unassembled WGS sequence"/>
</dbReference>
<evidence type="ECO:0000313" key="2">
    <source>
        <dbReference type="EMBL" id="GAA51359.1"/>
    </source>
</evidence>